<feature type="region of interest" description="Disordered" evidence="1">
    <location>
        <begin position="1"/>
        <end position="24"/>
    </location>
</feature>
<dbReference type="EMBL" id="WHWB01034366">
    <property type="protein sequence ID" value="KAJ7411022.1"/>
    <property type="molecule type" value="Genomic_DNA"/>
</dbReference>
<evidence type="ECO:0000313" key="2">
    <source>
        <dbReference type="EMBL" id="KAJ7411022.1"/>
    </source>
</evidence>
<dbReference type="Proteomes" id="UP001145742">
    <property type="component" value="Unassembled WGS sequence"/>
</dbReference>
<name>A0ABQ9D2S2_9PASS</name>
<comment type="caution">
    <text evidence="2">The sequence shown here is derived from an EMBL/GenBank/DDBJ whole genome shotgun (WGS) entry which is preliminary data.</text>
</comment>
<protein>
    <submittedName>
        <fullName evidence="2">Uncharacterized protein</fullName>
    </submittedName>
</protein>
<reference evidence="2" key="1">
    <citation type="submission" date="2019-10" db="EMBL/GenBank/DDBJ databases">
        <authorList>
            <person name="Soares A.E.R."/>
            <person name="Aleixo A."/>
            <person name="Schneider P."/>
            <person name="Miyaki C.Y."/>
            <person name="Schneider M.P."/>
            <person name="Mello C."/>
            <person name="Vasconcelos A.T.R."/>
        </authorList>
    </citation>
    <scope>NUCLEOTIDE SEQUENCE</scope>
    <source>
        <tissue evidence="2">Muscle</tissue>
    </source>
</reference>
<evidence type="ECO:0000256" key="1">
    <source>
        <dbReference type="SAM" id="MobiDB-lite"/>
    </source>
</evidence>
<evidence type="ECO:0000313" key="3">
    <source>
        <dbReference type="Proteomes" id="UP001145742"/>
    </source>
</evidence>
<sequence length="78" mass="8704">MGSDSFQWCPATGQGAVETNGNAGGEYEEYEEKILYSESERALEQVAHRVYGESPSLEILQPHLETILCNLFQVNLPQ</sequence>
<accession>A0ABQ9D2S2</accession>
<organism evidence="2 3">
    <name type="scientific">Willisornis vidua</name>
    <name type="common">Xingu scale-backed antbird</name>
    <dbReference type="NCBI Taxonomy" id="1566151"/>
    <lineage>
        <taxon>Eukaryota</taxon>
        <taxon>Metazoa</taxon>
        <taxon>Chordata</taxon>
        <taxon>Craniata</taxon>
        <taxon>Vertebrata</taxon>
        <taxon>Euteleostomi</taxon>
        <taxon>Archelosauria</taxon>
        <taxon>Archosauria</taxon>
        <taxon>Dinosauria</taxon>
        <taxon>Saurischia</taxon>
        <taxon>Theropoda</taxon>
        <taxon>Coelurosauria</taxon>
        <taxon>Aves</taxon>
        <taxon>Neognathae</taxon>
        <taxon>Neoaves</taxon>
        <taxon>Telluraves</taxon>
        <taxon>Australaves</taxon>
        <taxon>Passeriformes</taxon>
        <taxon>Thamnophilidae</taxon>
        <taxon>Willisornis</taxon>
    </lineage>
</organism>
<proteinExistence type="predicted"/>
<keyword evidence="3" id="KW-1185">Reference proteome</keyword>
<gene>
    <name evidence="2" type="ORF">WISP_104945</name>
</gene>